<proteinExistence type="evidence at protein level"/>
<dbReference type="InterPro" id="IPR056864">
    <property type="entry name" value="MRP-L9_N"/>
</dbReference>
<dbReference type="InterPro" id="IPR009027">
    <property type="entry name" value="Ribosomal_bL9/RNase_H1_N"/>
</dbReference>
<dbReference type="PROSITE" id="PS51257">
    <property type="entry name" value="PROKAR_LIPOPROTEIN"/>
    <property type="match status" value="1"/>
</dbReference>
<evidence type="ECO:0007829" key="15">
    <source>
        <dbReference type="PeptideAtlas" id="A0ABK0LUI5"/>
    </source>
</evidence>
<evidence type="ECO:0000256" key="1">
    <source>
        <dbReference type="ARBA" id="ARBA00004173"/>
    </source>
</evidence>
<accession>A0ABK0LUI5</accession>
<feature type="domain" description="Ribosomal protein L9" evidence="10">
    <location>
        <begin position="159"/>
        <end position="203"/>
    </location>
</feature>
<evidence type="ECO:0000256" key="5">
    <source>
        <dbReference type="ARBA" id="ARBA00023128"/>
    </source>
</evidence>
<evidence type="ECO:0000259" key="10">
    <source>
        <dbReference type="Pfam" id="PF01281"/>
    </source>
</evidence>
<comment type="similarity">
    <text evidence="2">Belongs to the bacterial ribosomal protein bL9 family.</text>
</comment>
<evidence type="ECO:0000256" key="8">
    <source>
        <dbReference type="ARBA" id="ARBA00035381"/>
    </source>
</evidence>
<name>A0ABK0LUI5_RAT</name>
<feature type="domain" description="Large ribosomal subunit protein bL9m N-terminal" evidence="12">
    <location>
        <begin position="118"/>
        <end position="149"/>
    </location>
</feature>
<feature type="region of interest" description="Disordered" evidence="9">
    <location>
        <begin position="31"/>
        <end position="56"/>
    </location>
</feature>
<evidence type="ECO:0000259" key="12">
    <source>
        <dbReference type="Pfam" id="PF25131"/>
    </source>
</evidence>
<dbReference type="Pfam" id="PF25131">
    <property type="entry name" value="bL9m_N"/>
    <property type="match status" value="1"/>
</dbReference>
<dbReference type="InterPro" id="IPR020070">
    <property type="entry name" value="Ribosomal_bL9_N"/>
</dbReference>
<comment type="subcellular location">
    <subcellularLocation>
        <location evidence="1">Mitochondrion</location>
    </subcellularLocation>
</comment>
<dbReference type="Pfam" id="PF22078">
    <property type="entry name" value="Ribosomal_bL9m_C"/>
    <property type="match status" value="1"/>
</dbReference>
<keyword evidence="6" id="KW-0687">Ribonucleoprotein</keyword>
<evidence type="ECO:0000256" key="2">
    <source>
        <dbReference type="ARBA" id="ARBA00010605"/>
    </source>
</evidence>
<dbReference type="Proteomes" id="UP000002494">
    <property type="component" value="Chromosome 2"/>
</dbReference>
<evidence type="ECO:0000256" key="4">
    <source>
        <dbReference type="ARBA" id="ARBA00022980"/>
    </source>
</evidence>
<evidence type="ECO:0000256" key="9">
    <source>
        <dbReference type="SAM" id="MobiDB-lite"/>
    </source>
</evidence>
<sequence length="329" mass="37299">MIKGGIPQLFPMPSQVLTFLGCLAPRPEMGYPGRVGGHTEGRANEQRNGGPSQQEGTLTWKLRQPGLMSVVLATHQGNSFVTGAAWLRQRGIGELLQPRIERSTPGRDFSLSHYQSTVIVERWWKVPLAGEGRKPRLHRRHRVYKLVEDTKHRPKDHLELILTQSVDEIGVRGDLVSVKKSVGRNKLLPQGLAVYASPENRKLFEEEKLLRQEGKLEKIQTKAGEATVKFLRSCRLEVGMKNNVKWELNPEIVARHFFKNLGVVVAPHALRLPEDPITRWGEYWCDVTVNGLDTVRVPMSVVLFRKPKTKRYKHWLAQQAAKITSPEAV</sequence>
<reference evidence="13" key="1">
    <citation type="submission" date="2024-01" db="EMBL/GenBank/DDBJ databases">
        <title>GRCr8: a new rat reference genome assembly contstructed from accurate long reads and long range scaffolding.</title>
        <authorList>
            <person name="Doris P.A."/>
            <person name="Kalbfleisch T."/>
            <person name="Li K."/>
            <person name="Howe K."/>
            <person name="Wood J."/>
        </authorList>
    </citation>
    <scope>NUCLEOTIDE SEQUENCE [LARGE SCALE GENOMIC DNA]</scope>
    <source>
        <strain evidence="13">Brown Norway</strain>
    </source>
</reference>
<keyword evidence="5" id="KW-0496">Mitochondrion</keyword>
<evidence type="ECO:0000259" key="11">
    <source>
        <dbReference type="Pfam" id="PF22078"/>
    </source>
</evidence>
<dbReference type="PANTHER" id="PTHR21368">
    <property type="entry name" value="50S RIBOSOMAL PROTEIN L9"/>
    <property type="match status" value="1"/>
</dbReference>
<reference evidence="13" key="3">
    <citation type="submission" date="2025-09" db="UniProtKB">
        <authorList>
            <consortium name="Ensembl"/>
        </authorList>
    </citation>
    <scope>IDENTIFICATION</scope>
    <source>
        <strain evidence="13">Brown Norway</strain>
    </source>
</reference>
<keyword evidence="15" id="KW-1267">Proteomics identification</keyword>
<dbReference type="SUPFAM" id="SSF55658">
    <property type="entry name" value="L9 N-domain-like"/>
    <property type="match status" value="1"/>
</dbReference>
<evidence type="ECO:0000313" key="14">
    <source>
        <dbReference type="Proteomes" id="UP000002494"/>
    </source>
</evidence>
<feature type="compositionally biased region" description="Polar residues" evidence="9">
    <location>
        <begin position="46"/>
        <end position="56"/>
    </location>
</feature>
<dbReference type="Pfam" id="PF01281">
    <property type="entry name" value="Ribosomal_L9_N"/>
    <property type="match status" value="1"/>
</dbReference>
<dbReference type="Ensembl" id="ENSRNOT00000152084.1">
    <property type="protein sequence ID" value="ENSRNOP00000105956.1"/>
    <property type="gene ID" value="ENSRNOG00000020869.8"/>
</dbReference>
<dbReference type="InterPro" id="IPR036935">
    <property type="entry name" value="Ribosomal_bL9_N_sf"/>
</dbReference>
<evidence type="ECO:0000256" key="6">
    <source>
        <dbReference type="ARBA" id="ARBA00023274"/>
    </source>
</evidence>
<dbReference type="Gene3D" id="3.40.5.10">
    <property type="entry name" value="Ribosomal protein L9, N-terminal domain"/>
    <property type="match status" value="1"/>
</dbReference>
<keyword evidence="14" id="KW-1185">Reference proteome</keyword>
<evidence type="ECO:0000313" key="13">
    <source>
        <dbReference type="Ensembl" id="ENSRNOP00000105956.1"/>
    </source>
</evidence>
<protein>
    <recommendedName>
        <fullName evidence="7">Large ribosomal subunit protein bL9m</fullName>
    </recommendedName>
    <alternativeName>
        <fullName evidence="8">39S ribosomal protein L9, mitochondrial</fullName>
    </alternativeName>
</protein>
<evidence type="ECO:0000256" key="7">
    <source>
        <dbReference type="ARBA" id="ARBA00035194"/>
    </source>
</evidence>
<organism evidence="13 14">
    <name type="scientific">Rattus norvegicus</name>
    <name type="common">Rat</name>
    <dbReference type="NCBI Taxonomy" id="10116"/>
    <lineage>
        <taxon>Eukaryota</taxon>
        <taxon>Metazoa</taxon>
        <taxon>Chordata</taxon>
        <taxon>Craniata</taxon>
        <taxon>Vertebrata</taxon>
        <taxon>Euteleostomi</taxon>
        <taxon>Mammalia</taxon>
        <taxon>Eutheria</taxon>
        <taxon>Euarchontoglires</taxon>
        <taxon>Glires</taxon>
        <taxon>Rodentia</taxon>
        <taxon>Myomorpha</taxon>
        <taxon>Muroidea</taxon>
        <taxon>Muridae</taxon>
        <taxon>Murinae</taxon>
        <taxon>Rattus</taxon>
    </lineage>
</organism>
<keyword evidence="3" id="KW-0809">Transit peptide</keyword>
<dbReference type="InterPro" id="IPR054302">
    <property type="entry name" value="Ribosomal_bL9m_C"/>
</dbReference>
<dbReference type="InterPro" id="IPR000244">
    <property type="entry name" value="Ribosomal_bL9"/>
</dbReference>
<dbReference type="GeneTree" id="ENSGT00390000008281"/>
<keyword evidence="4" id="KW-0689">Ribosomal protein</keyword>
<feature type="domain" description="Large ribosomal subunit protein bL9m C-terminal" evidence="11">
    <location>
        <begin position="217"/>
        <end position="302"/>
    </location>
</feature>
<reference evidence="13" key="2">
    <citation type="submission" date="2025-08" db="UniProtKB">
        <authorList>
            <consortium name="Ensembl"/>
        </authorList>
    </citation>
    <scope>IDENTIFICATION</scope>
    <source>
        <strain evidence="13">Brown Norway</strain>
    </source>
</reference>
<evidence type="ECO:0000256" key="3">
    <source>
        <dbReference type="ARBA" id="ARBA00022946"/>
    </source>
</evidence>